<evidence type="ECO:0000313" key="3">
    <source>
        <dbReference type="Proteomes" id="UP001597063"/>
    </source>
</evidence>
<keyword evidence="3" id="KW-1185">Reference proteome</keyword>
<dbReference type="InterPro" id="IPR050625">
    <property type="entry name" value="ParA/MinD_ATPase"/>
</dbReference>
<dbReference type="Proteomes" id="UP001597063">
    <property type="component" value="Unassembled WGS sequence"/>
</dbReference>
<comment type="caution">
    <text evidence="2">The sequence shown here is derived from an EMBL/GenBank/DDBJ whole genome shotgun (WGS) entry which is preliminary data.</text>
</comment>
<feature type="domain" description="CobQ/CobB/MinD/ParA nucleotide binding" evidence="1">
    <location>
        <begin position="2"/>
        <end position="38"/>
    </location>
</feature>
<dbReference type="PANTHER" id="PTHR43384:SF14">
    <property type="entry name" value="ESX-1 SECRETION-ASSOCIATED PROTEIN ESPI"/>
    <property type="match status" value="1"/>
</dbReference>
<evidence type="ECO:0000313" key="2">
    <source>
        <dbReference type="EMBL" id="MFD0691771.1"/>
    </source>
</evidence>
<proteinExistence type="predicted"/>
<dbReference type="RefSeq" id="WP_165503028.1">
    <property type="nucleotide sequence ID" value="NZ_CAACUY010000097.1"/>
</dbReference>
<dbReference type="Pfam" id="PF01656">
    <property type="entry name" value="CbiA"/>
    <property type="match status" value="1"/>
</dbReference>
<dbReference type="EMBL" id="JBHTGP010000033">
    <property type="protein sequence ID" value="MFD0691771.1"/>
    <property type="molecule type" value="Genomic_DNA"/>
</dbReference>
<organism evidence="2 3">
    <name type="scientific">Actinomadura fibrosa</name>
    <dbReference type="NCBI Taxonomy" id="111802"/>
    <lineage>
        <taxon>Bacteria</taxon>
        <taxon>Bacillati</taxon>
        <taxon>Actinomycetota</taxon>
        <taxon>Actinomycetes</taxon>
        <taxon>Streptosporangiales</taxon>
        <taxon>Thermomonosporaceae</taxon>
        <taxon>Actinomadura</taxon>
    </lineage>
</organism>
<sequence length="240" mass="24722">MTSIRGGAGKSTVTALVAGVIRRYRGDQVVAVDADPGLGSLPVRLGASTASSLRHLAAAHPRSWEEIAPYLGRTAEGLFVLPAAPTGVVADEIDHRVFQQAAGRLEPYFSVAVVDCGGGLTGELQRSVIGSAHAQVFVAPGTVDGALSARTALNWFAQNGYGELLSRTVVALVAHTPRPDADLVRAREMLSAGGLPVVHVPFDRHLAAGVSIAPERTGGAAEAAATTIAAHAFVRSLDVP</sequence>
<dbReference type="InterPro" id="IPR027417">
    <property type="entry name" value="P-loop_NTPase"/>
</dbReference>
<reference evidence="3" key="1">
    <citation type="journal article" date="2019" name="Int. J. Syst. Evol. Microbiol.">
        <title>The Global Catalogue of Microorganisms (GCM) 10K type strain sequencing project: providing services to taxonomists for standard genome sequencing and annotation.</title>
        <authorList>
            <consortium name="The Broad Institute Genomics Platform"/>
            <consortium name="The Broad Institute Genome Sequencing Center for Infectious Disease"/>
            <person name="Wu L."/>
            <person name="Ma J."/>
        </authorList>
    </citation>
    <scope>NUCLEOTIDE SEQUENCE [LARGE SCALE GENOMIC DNA]</scope>
    <source>
        <strain evidence="3">JCM 9371</strain>
    </source>
</reference>
<dbReference type="PANTHER" id="PTHR43384">
    <property type="entry name" value="SEPTUM SITE-DETERMINING PROTEIN MIND HOMOLOG, CHLOROPLASTIC-RELATED"/>
    <property type="match status" value="1"/>
</dbReference>
<gene>
    <name evidence="2" type="ORF">ACFQZM_45280</name>
</gene>
<protein>
    <submittedName>
        <fullName evidence="2">MinD/ParA family protein</fullName>
    </submittedName>
</protein>
<evidence type="ECO:0000259" key="1">
    <source>
        <dbReference type="Pfam" id="PF01656"/>
    </source>
</evidence>
<name>A0ABW2XZM9_9ACTN</name>
<accession>A0ABW2XZM9</accession>
<dbReference type="InterPro" id="IPR002586">
    <property type="entry name" value="CobQ/CobB/MinD/ParA_Nub-bd_dom"/>
</dbReference>
<dbReference type="Gene3D" id="3.40.50.300">
    <property type="entry name" value="P-loop containing nucleotide triphosphate hydrolases"/>
    <property type="match status" value="1"/>
</dbReference>
<dbReference type="SUPFAM" id="SSF52540">
    <property type="entry name" value="P-loop containing nucleoside triphosphate hydrolases"/>
    <property type="match status" value="1"/>
</dbReference>